<keyword evidence="9" id="KW-1185">Reference proteome</keyword>
<protein>
    <submittedName>
        <fullName evidence="8">MFS transporter</fullName>
    </submittedName>
</protein>
<feature type="transmembrane region" description="Helical" evidence="6">
    <location>
        <begin position="124"/>
        <end position="144"/>
    </location>
</feature>
<feature type="transmembrane region" description="Helical" evidence="6">
    <location>
        <begin position="348"/>
        <end position="366"/>
    </location>
</feature>
<sequence length="460" mass="46046">MLVPAPDRRPPAPVTVIGEPMPAAAPPSAPSRQARQARAAVAALFLTNGAVFFNVVPRYPQIKADLGVSNAVFGGAVAGFPIGALLAGLLAGVFVRRFGSARVAVFGTVVTTLAILAIPFAPNWIVFGGVLFVVGALDAVVDVAQNAHGLRVQRLYQRSILNSLHGVWSIGAVLGGLMGAAAAGLRLPLAVHLGISAALISVVAVVAHRFLLPGGEDAERAAAPPAGDRRPATGDGHPATGEGHPATGGGHPAAHGHPAAVDDGDPVAPAGRRAFARPAVWMLAALGLLAACGALVEDAGASWGALYLTGLHADAATAGLAVVAFQTAMTIGRLSGDRVVDRFGQRTVTRLGGLLAAAGMGAALAVPSVPSALAGFVLAGLGTATLVPAAMHTADELPGLPPGTGLTVVSWLLRGGFLLSPLLVGFVADLVSLRVGLLSVVIAGLVTFVLARVLVNDAGR</sequence>
<evidence type="ECO:0000256" key="4">
    <source>
        <dbReference type="ARBA" id="ARBA00023136"/>
    </source>
</evidence>
<feature type="compositionally biased region" description="Basic and acidic residues" evidence="5">
    <location>
        <begin position="1"/>
        <end position="10"/>
    </location>
</feature>
<dbReference type="InterPro" id="IPR020846">
    <property type="entry name" value="MFS_dom"/>
</dbReference>
<dbReference type="Gene3D" id="1.20.1250.20">
    <property type="entry name" value="MFS general substrate transporter like domains"/>
    <property type="match status" value="2"/>
</dbReference>
<evidence type="ECO:0000256" key="6">
    <source>
        <dbReference type="SAM" id="Phobius"/>
    </source>
</evidence>
<evidence type="ECO:0000256" key="3">
    <source>
        <dbReference type="ARBA" id="ARBA00022989"/>
    </source>
</evidence>
<evidence type="ECO:0000313" key="9">
    <source>
        <dbReference type="Proteomes" id="UP001552427"/>
    </source>
</evidence>
<keyword evidence="3 6" id="KW-1133">Transmembrane helix</keyword>
<dbReference type="PROSITE" id="PS50850">
    <property type="entry name" value="MFS"/>
    <property type="match status" value="1"/>
</dbReference>
<dbReference type="InterPro" id="IPR036259">
    <property type="entry name" value="MFS_trans_sf"/>
</dbReference>
<dbReference type="SUPFAM" id="SSF103473">
    <property type="entry name" value="MFS general substrate transporter"/>
    <property type="match status" value="1"/>
</dbReference>
<dbReference type="InterPro" id="IPR051788">
    <property type="entry name" value="MFS_Transporter"/>
</dbReference>
<feature type="transmembrane region" description="Helical" evidence="6">
    <location>
        <begin position="101"/>
        <end position="118"/>
    </location>
</feature>
<accession>A0ABV3HIQ9</accession>
<feature type="transmembrane region" description="Helical" evidence="6">
    <location>
        <begin position="279"/>
        <end position="296"/>
    </location>
</feature>
<comment type="caution">
    <text evidence="8">The sequence shown here is derived from an EMBL/GenBank/DDBJ whole genome shotgun (WGS) entry which is preliminary data.</text>
</comment>
<feature type="domain" description="Major facilitator superfamily (MFS) profile" evidence="7">
    <location>
        <begin position="279"/>
        <end position="460"/>
    </location>
</feature>
<gene>
    <name evidence="8" type="ORF">AB0K40_43540</name>
</gene>
<feature type="transmembrane region" description="Helical" evidence="6">
    <location>
        <begin position="372"/>
        <end position="391"/>
    </location>
</feature>
<feature type="transmembrane region" description="Helical" evidence="6">
    <location>
        <begin position="39"/>
        <end position="59"/>
    </location>
</feature>
<feature type="transmembrane region" description="Helical" evidence="6">
    <location>
        <begin position="71"/>
        <end position="94"/>
    </location>
</feature>
<keyword evidence="2 6" id="KW-0812">Transmembrane</keyword>
<organism evidence="8 9">
    <name type="scientific">Nonomuraea bangladeshensis</name>
    <dbReference type="NCBI Taxonomy" id="404385"/>
    <lineage>
        <taxon>Bacteria</taxon>
        <taxon>Bacillati</taxon>
        <taxon>Actinomycetota</taxon>
        <taxon>Actinomycetes</taxon>
        <taxon>Streptosporangiales</taxon>
        <taxon>Streptosporangiaceae</taxon>
        <taxon>Nonomuraea</taxon>
    </lineage>
</organism>
<feature type="compositionally biased region" description="Low complexity" evidence="5">
    <location>
        <begin position="252"/>
        <end position="265"/>
    </location>
</feature>
<dbReference type="RefSeq" id="WP_364462500.1">
    <property type="nucleotide sequence ID" value="NZ_JBFARM010000018.1"/>
</dbReference>
<dbReference type="PANTHER" id="PTHR23514">
    <property type="entry name" value="BYPASS OF STOP CODON PROTEIN 6"/>
    <property type="match status" value="1"/>
</dbReference>
<name>A0ABV3HIQ9_9ACTN</name>
<reference evidence="8 9" key="1">
    <citation type="submission" date="2024-06" db="EMBL/GenBank/DDBJ databases">
        <title>The Natural Products Discovery Center: Release of the First 8490 Sequenced Strains for Exploring Actinobacteria Biosynthetic Diversity.</title>
        <authorList>
            <person name="Kalkreuter E."/>
            <person name="Kautsar S.A."/>
            <person name="Yang D."/>
            <person name="Bader C.D."/>
            <person name="Teijaro C.N."/>
            <person name="Fluegel L."/>
            <person name="Davis C.M."/>
            <person name="Simpson J.R."/>
            <person name="Lauterbach L."/>
            <person name="Steele A.D."/>
            <person name="Gui C."/>
            <person name="Meng S."/>
            <person name="Li G."/>
            <person name="Viehrig K."/>
            <person name="Ye F."/>
            <person name="Su P."/>
            <person name="Kiefer A.F."/>
            <person name="Nichols A."/>
            <person name="Cepeda A.J."/>
            <person name="Yan W."/>
            <person name="Fan B."/>
            <person name="Jiang Y."/>
            <person name="Adhikari A."/>
            <person name="Zheng C.-J."/>
            <person name="Schuster L."/>
            <person name="Cowan T.M."/>
            <person name="Smanski M.J."/>
            <person name="Chevrette M.G."/>
            <person name="De Carvalho L.P.S."/>
            <person name="Shen B."/>
        </authorList>
    </citation>
    <scope>NUCLEOTIDE SEQUENCE [LARGE SCALE GENOMIC DNA]</scope>
    <source>
        <strain evidence="8 9">NPDC049574</strain>
    </source>
</reference>
<dbReference type="PANTHER" id="PTHR23514:SF13">
    <property type="entry name" value="INNER MEMBRANE PROTEIN YBJJ"/>
    <property type="match status" value="1"/>
</dbReference>
<proteinExistence type="predicted"/>
<dbReference type="CDD" id="cd17393">
    <property type="entry name" value="MFS_MosC_like"/>
    <property type="match status" value="1"/>
</dbReference>
<feature type="transmembrane region" description="Helical" evidence="6">
    <location>
        <begin position="433"/>
        <end position="455"/>
    </location>
</feature>
<evidence type="ECO:0000256" key="2">
    <source>
        <dbReference type="ARBA" id="ARBA00022692"/>
    </source>
</evidence>
<keyword evidence="4 6" id="KW-0472">Membrane</keyword>
<feature type="transmembrane region" description="Helical" evidence="6">
    <location>
        <begin position="164"/>
        <end position="183"/>
    </location>
</feature>
<feature type="transmembrane region" description="Helical" evidence="6">
    <location>
        <begin position="316"/>
        <end position="336"/>
    </location>
</feature>
<dbReference type="EMBL" id="JBFARM010000018">
    <property type="protein sequence ID" value="MEV4292425.1"/>
    <property type="molecule type" value="Genomic_DNA"/>
</dbReference>
<evidence type="ECO:0000313" key="8">
    <source>
        <dbReference type="EMBL" id="MEV4292425.1"/>
    </source>
</evidence>
<feature type="transmembrane region" description="Helical" evidence="6">
    <location>
        <begin position="189"/>
        <end position="212"/>
    </location>
</feature>
<feature type="region of interest" description="Disordered" evidence="5">
    <location>
        <begin position="218"/>
        <end position="265"/>
    </location>
</feature>
<evidence type="ECO:0000256" key="5">
    <source>
        <dbReference type="SAM" id="MobiDB-lite"/>
    </source>
</evidence>
<evidence type="ECO:0000259" key="7">
    <source>
        <dbReference type="PROSITE" id="PS50850"/>
    </source>
</evidence>
<dbReference type="Proteomes" id="UP001552427">
    <property type="component" value="Unassembled WGS sequence"/>
</dbReference>
<evidence type="ECO:0000256" key="1">
    <source>
        <dbReference type="ARBA" id="ARBA00004651"/>
    </source>
</evidence>
<feature type="region of interest" description="Disordered" evidence="5">
    <location>
        <begin position="1"/>
        <end position="29"/>
    </location>
</feature>
<comment type="subcellular location">
    <subcellularLocation>
        <location evidence="1">Cell membrane</location>
        <topology evidence="1">Multi-pass membrane protein</topology>
    </subcellularLocation>
</comment>
<dbReference type="InterPro" id="IPR011701">
    <property type="entry name" value="MFS"/>
</dbReference>
<dbReference type="Pfam" id="PF07690">
    <property type="entry name" value="MFS_1"/>
    <property type="match status" value="2"/>
</dbReference>
<feature type="transmembrane region" description="Helical" evidence="6">
    <location>
        <begin position="403"/>
        <end position="427"/>
    </location>
</feature>